<keyword evidence="3" id="KW-1185">Reference proteome</keyword>
<dbReference type="EMBL" id="BAAASZ010000030">
    <property type="protein sequence ID" value="GAA2454465.1"/>
    <property type="molecule type" value="Genomic_DNA"/>
</dbReference>
<dbReference type="Gene3D" id="2.60.120.620">
    <property type="entry name" value="q2cbj1_9rhob like domain"/>
    <property type="match status" value="1"/>
</dbReference>
<dbReference type="Proteomes" id="UP001501638">
    <property type="component" value="Unassembled WGS sequence"/>
</dbReference>
<evidence type="ECO:0000313" key="2">
    <source>
        <dbReference type="EMBL" id="GAA2454465.1"/>
    </source>
</evidence>
<reference evidence="2 3" key="1">
    <citation type="journal article" date="2019" name="Int. J. Syst. Evol. Microbiol.">
        <title>The Global Catalogue of Microorganisms (GCM) 10K type strain sequencing project: providing services to taxonomists for standard genome sequencing and annotation.</title>
        <authorList>
            <consortium name="The Broad Institute Genomics Platform"/>
            <consortium name="The Broad Institute Genome Sequencing Center for Infectious Disease"/>
            <person name="Wu L."/>
            <person name="Ma J."/>
        </authorList>
    </citation>
    <scope>NUCLEOTIDE SEQUENCE [LARGE SCALE GENOMIC DNA]</scope>
    <source>
        <strain evidence="2 3">JCM 6305</strain>
    </source>
</reference>
<evidence type="ECO:0000313" key="3">
    <source>
        <dbReference type="Proteomes" id="UP001501638"/>
    </source>
</evidence>
<comment type="caution">
    <text evidence="2">The sequence shown here is derived from an EMBL/GenBank/DDBJ whole genome shotgun (WGS) entry which is preliminary data.</text>
</comment>
<dbReference type="Pfam" id="PF05721">
    <property type="entry name" value="PhyH"/>
    <property type="match status" value="1"/>
</dbReference>
<evidence type="ECO:0008006" key="4">
    <source>
        <dbReference type="Google" id="ProtNLM"/>
    </source>
</evidence>
<dbReference type="InterPro" id="IPR008775">
    <property type="entry name" value="Phytyl_CoA_dOase-like"/>
</dbReference>
<organism evidence="2 3">
    <name type="scientific">Streptomyces macrosporus</name>
    <dbReference type="NCBI Taxonomy" id="44032"/>
    <lineage>
        <taxon>Bacteria</taxon>
        <taxon>Bacillati</taxon>
        <taxon>Actinomycetota</taxon>
        <taxon>Actinomycetes</taxon>
        <taxon>Kitasatosporales</taxon>
        <taxon>Streptomycetaceae</taxon>
        <taxon>Streptomyces</taxon>
    </lineage>
</organism>
<gene>
    <name evidence="2" type="ORF">GCM10010405_42870</name>
</gene>
<feature type="region of interest" description="Disordered" evidence="1">
    <location>
        <begin position="281"/>
        <end position="320"/>
    </location>
</feature>
<proteinExistence type="predicted"/>
<sequence>MDDTTLVSRFLRDGFVKLEGAVAPRVAADCARLLWRETGCDPDDPATWTQPVHRVAGMAQGPFAAAPNSPFLHHAYDLLVGTGRWEPRYSLGTFPLRFPHEEEPDDAGWHIEGSYLPEGESWYFTNLRSRGRALLMLFLFSEVGEEDAPTRIRVGSHLDVPKVLEKYGEDGASGPALAPDLVAASDHRPLALATGSPGDVFLCHPFLVHAAQPHHGVRPRFMAQPPLMPAAPYELERADGAYSPVEIAIRRGLGQETPGPDGDGTDGSAGWTCFIRSRNRAEDQCPGGGTSRQRQARAGDHAGGGRPRQDQTAVGPDSIGDMSGASCAACAAVTRTLR</sequence>
<evidence type="ECO:0000256" key="1">
    <source>
        <dbReference type="SAM" id="MobiDB-lite"/>
    </source>
</evidence>
<name>A0ABN3KB51_9ACTN</name>
<protein>
    <recommendedName>
        <fullName evidence="4">Phytanoyl-CoA dioxygenase</fullName>
    </recommendedName>
</protein>
<accession>A0ABN3KB51</accession>
<dbReference type="SUPFAM" id="SSF51197">
    <property type="entry name" value="Clavaminate synthase-like"/>
    <property type="match status" value="1"/>
</dbReference>